<reference evidence="1" key="2">
    <citation type="submission" date="2021-12" db="EMBL/GenBank/DDBJ databases">
        <title>Resequencing data analysis of finger millet.</title>
        <authorList>
            <person name="Hatakeyama M."/>
            <person name="Aluri S."/>
            <person name="Balachadran M.T."/>
            <person name="Sivarajan S.R."/>
            <person name="Poveda L."/>
            <person name="Shimizu-Inatsugi R."/>
            <person name="Schlapbach R."/>
            <person name="Sreeman S.M."/>
            <person name="Shimizu K.K."/>
        </authorList>
    </citation>
    <scope>NUCLEOTIDE SEQUENCE</scope>
</reference>
<protein>
    <submittedName>
        <fullName evidence="1">Uncharacterized protein</fullName>
    </submittedName>
</protein>
<proteinExistence type="predicted"/>
<dbReference type="EMBL" id="BQKI01000098">
    <property type="protein sequence ID" value="GJN39715.1"/>
    <property type="molecule type" value="Genomic_DNA"/>
</dbReference>
<dbReference type="AlphaFoldDB" id="A0AAV5FZ08"/>
<reference evidence="1" key="1">
    <citation type="journal article" date="2018" name="DNA Res.">
        <title>Multiple hybrid de novo genome assembly of finger millet, an orphan allotetraploid crop.</title>
        <authorList>
            <person name="Hatakeyama M."/>
            <person name="Aluri S."/>
            <person name="Balachadran M.T."/>
            <person name="Sivarajan S.R."/>
            <person name="Patrignani A."/>
            <person name="Gruter S."/>
            <person name="Poveda L."/>
            <person name="Shimizu-Inatsugi R."/>
            <person name="Baeten J."/>
            <person name="Francoijs K.J."/>
            <person name="Nataraja K.N."/>
            <person name="Reddy Y.A.N."/>
            <person name="Phadnis S."/>
            <person name="Ravikumar R.L."/>
            <person name="Schlapbach R."/>
            <person name="Sreeman S.M."/>
            <person name="Shimizu K.K."/>
        </authorList>
    </citation>
    <scope>NUCLEOTIDE SEQUENCE</scope>
</reference>
<name>A0AAV5FZ08_ELECO</name>
<evidence type="ECO:0000313" key="2">
    <source>
        <dbReference type="Proteomes" id="UP001054889"/>
    </source>
</evidence>
<keyword evidence="2" id="KW-1185">Reference proteome</keyword>
<dbReference type="PANTHER" id="PTHR35318">
    <property type="entry name" value="BNAA10G08410D PROTEIN"/>
    <property type="match status" value="1"/>
</dbReference>
<organism evidence="1 2">
    <name type="scientific">Eleusine coracana subsp. coracana</name>
    <dbReference type="NCBI Taxonomy" id="191504"/>
    <lineage>
        <taxon>Eukaryota</taxon>
        <taxon>Viridiplantae</taxon>
        <taxon>Streptophyta</taxon>
        <taxon>Embryophyta</taxon>
        <taxon>Tracheophyta</taxon>
        <taxon>Spermatophyta</taxon>
        <taxon>Magnoliopsida</taxon>
        <taxon>Liliopsida</taxon>
        <taxon>Poales</taxon>
        <taxon>Poaceae</taxon>
        <taxon>PACMAD clade</taxon>
        <taxon>Chloridoideae</taxon>
        <taxon>Cynodonteae</taxon>
        <taxon>Eleusininae</taxon>
        <taxon>Eleusine</taxon>
    </lineage>
</organism>
<comment type="caution">
    <text evidence="1">The sequence shown here is derived from an EMBL/GenBank/DDBJ whole genome shotgun (WGS) entry which is preliminary data.</text>
</comment>
<dbReference type="PANTHER" id="PTHR35318:SF2">
    <property type="entry name" value="OS08G0138900 PROTEIN"/>
    <property type="match status" value="1"/>
</dbReference>
<sequence>MRLLSFVPCGNRAGPIDDAPPAAADLAADTRRRRRRTAGAVRAAAAADQWRPALGDICEIGEYGAADAANKARRGSKVAPARIGKSSSWDVARILPRAHSNEYRHLESASSMRPLAPTAFLF</sequence>
<dbReference type="Proteomes" id="UP001054889">
    <property type="component" value="Unassembled WGS sequence"/>
</dbReference>
<gene>
    <name evidence="1" type="primary">gb28851</name>
    <name evidence="1" type="ORF">PR202_gb28851</name>
</gene>
<evidence type="ECO:0000313" key="1">
    <source>
        <dbReference type="EMBL" id="GJN39715.1"/>
    </source>
</evidence>
<accession>A0AAV5FZ08</accession>